<dbReference type="EMBL" id="CAJEWN010000521">
    <property type="protein sequence ID" value="CAD2184918.1"/>
    <property type="molecule type" value="Genomic_DNA"/>
</dbReference>
<protein>
    <submittedName>
        <fullName evidence="1">Uncharacterized protein</fullName>
    </submittedName>
</protein>
<dbReference type="InterPro" id="IPR036322">
    <property type="entry name" value="WD40_repeat_dom_sf"/>
</dbReference>
<dbReference type="AlphaFoldDB" id="A0A6V7WD50"/>
<dbReference type="Proteomes" id="UP000580250">
    <property type="component" value="Unassembled WGS sequence"/>
</dbReference>
<organism evidence="1 2">
    <name type="scientific">Meloidogyne enterolobii</name>
    <name type="common">Root-knot nematode worm</name>
    <name type="synonym">Meloidogyne mayaguensis</name>
    <dbReference type="NCBI Taxonomy" id="390850"/>
    <lineage>
        <taxon>Eukaryota</taxon>
        <taxon>Metazoa</taxon>
        <taxon>Ecdysozoa</taxon>
        <taxon>Nematoda</taxon>
        <taxon>Chromadorea</taxon>
        <taxon>Rhabditida</taxon>
        <taxon>Tylenchina</taxon>
        <taxon>Tylenchomorpha</taxon>
        <taxon>Tylenchoidea</taxon>
        <taxon>Meloidogynidae</taxon>
        <taxon>Meloidogyninae</taxon>
        <taxon>Meloidogyne</taxon>
    </lineage>
</organism>
<proteinExistence type="predicted"/>
<accession>A0A6V7WD50</accession>
<dbReference type="GO" id="GO:0000398">
    <property type="term" value="P:mRNA splicing, via spliceosome"/>
    <property type="evidence" value="ECO:0007669"/>
    <property type="project" value="InterPro"/>
</dbReference>
<evidence type="ECO:0000313" key="1">
    <source>
        <dbReference type="EMBL" id="CAD2184918.1"/>
    </source>
</evidence>
<dbReference type="OrthoDB" id="538223at2759"/>
<comment type="caution">
    <text evidence="1">The sequence shown here is derived from an EMBL/GenBank/DDBJ whole genome shotgun (WGS) entry which is preliminary data.</text>
</comment>
<dbReference type="InterPro" id="IPR045184">
    <property type="entry name" value="SMU1"/>
</dbReference>
<evidence type="ECO:0000313" key="2">
    <source>
        <dbReference type="Proteomes" id="UP000580250"/>
    </source>
</evidence>
<name>A0A6V7WD50_MELEN</name>
<dbReference type="InterPro" id="IPR015943">
    <property type="entry name" value="WD40/YVTN_repeat-like_dom_sf"/>
</dbReference>
<dbReference type="PANTHER" id="PTHR22848">
    <property type="entry name" value="WD40 REPEAT PROTEIN"/>
    <property type="match status" value="1"/>
</dbReference>
<dbReference type="SUPFAM" id="SSF50978">
    <property type="entry name" value="WD40 repeat-like"/>
    <property type="match status" value="1"/>
</dbReference>
<dbReference type="Gene3D" id="2.130.10.10">
    <property type="entry name" value="YVTN repeat-like/Quinoprotein amine dehydrogenase"/>
    <property type="match status" value="1"/>
</dbReference>
<reference evidence="1 2" key="1">
    <citation type="submission" date="2020-08" db="EMBL/GenBank/DDBJ databases">
        <authorList>
            <person name="Koutsovoulos G."/>
            <person name="Danchin GJ E."/>
        </authorList>
    </citation>
    <scope>NUCLEOTIDE SEQUENCE [LARGE SCALE GENOMIC DNA]</scope>
</reference>
<gene>
    <name evidence="1" type="ORF">MENT_LOCUS37305</name>
</gene>
<sequence>MKFEPKNYPESAQFSGQYLVKGSTDGFIEVWNFSTVNLKYQTQDNLIMLDTAILCLPFSRDSEMLITGSIEGK</sequence>